<reference evidence="3 4" key="1">
    <citation type="submission" date="2015-06" db="EMBL/GenBank/DDBJ databases">
        <title>Draft genome of the ant-associated black yeast Phialophora attae CBS 131958.</title>
        <authorList>
            <person name="Moreno L.F."/>
            <person name="Stielow B.J."/>
            <person name="de Hoog S."/>
            <person name="Vicente V.A."/>
            <person name="Weiss V.A."/>
            <person name="de Vries M."/>
            <person name="Cruz L.M."/>
            <person name="Souza E.M."/>
        </authorList>
    </citation>
    <scope>NUCLEOTIDE SEQUENCE [LARGE SCALE GENOMIC DNA]</scope>
    <source>
        <strain evidence="3 4">CBS 131958</strain>
    </source>
</reference>
<dbReference type="Proteomes" id="UP000038010">
    <property type="component" value="Unassembled WGS sequence"/>
</dbReference>
<dbReference type="GeneID" id="28733550"/>
<keyword evidence="4" id="KW-1185">Reference proteome</keyword>
<evidence type="ECO:0000313" key="3">
    <source>
        <dbReference type="EMBL" id="KPI42994.1"/>
    </source>
</evidence>
<evidence type="ECO:0000256" key="1">
    <source>
        <dbReference type="SAM" id="SignalP"/>
    </source>
</evidence>
<sequence length="520" mass="58599">MSGIEIAGLVLGALPLLIEALKKGQEGWTAFRKIRVQLDDLINCLKEQKWMFKSSTKILLSAAGQDLSGDSEPSALLADAETRNQLEEYLENDADTLAVFDRIMADYKASLTAIIGKLEHIGPFSLEAKSIQAATAKKADNGGFPFDKRLKFTMKRSEMKEEISNLDRCNARFKSLTDRVQELNRNQVRDLTKEEAAKRLARELHDIRHRAIGLHTAMESSWDKKCQPSHTTMLILESRTTFGKVQNRNRNDDASFHCLLACGDPGHRCNEAFFSFDSKTTAAGKQAIADLCSHLIHPVQGKATALSIDAQYKLFAAMAEQKAHFDLAKGSETVTLEQLLMQHARLSPQHKTQLALDIASSLLQLQTTRWLEKSWTSKVIHFMRHHFGGKQIVDYQKPFITRSFPSIGPGHGDDHVKDDLLELGILLLEVWNLQTFEDWAASSGIALRAGYYARMAPAAQWLEESESEFMLPSYSDAVSVCVKFSFEGVPHRWDHPEFRRAFCEKVLSKLQENHKAWVRA</sequence>
<dbReference type="STRING" id="1664694.A0A0N1P0B1"/>
<dbReference type="InterPro" id="IPR056002">
    <property type="entry name" value="DUF7580"/>
</dbReference>
<evidence type="ECO:0000313" key="4">
    <source>
        <dbReference type="Proteomes" id="UP000038010"/>
    </source>
</evidence>
<dbReference type="OrthoDB" id="3565018at2759"/>
<gene>
    <name evidence="3" type="ORF">AB675_1756</name>
</gene>
<dbReference type="Pfam" id="PF24476">
    <property type="entry name" value="DUF7580"/>
    <property type="match status" value="1"/>
</dbReference>
<feature type="signal peptide" evidence="1">
    <location>
        <begin position="1"/>
        <end position="20"/>
    </location>
</feature>
<evidence type="ECO:0000259" key="2">
    <source>
        <dbReference type="Pfam" id="PF24476"/>
    </source>
</evidence>
<dbReference type="RefSeq" id="XP_018002957.1">
    <property type="nucleotide sequence ID" value="XM_018141670.1"/>
</dbReference>
<organism evidence="3 4">
    <name type="scientific">Cyphellophora attinorum</name>
    <dbReference type="NCBI Taxonomy" id="1664694"/>
    <lineage>
        <taxon>Eukaryota</taxon>
        <taxon>Fungi</taxon>
        <taxon>Dikarya</taxon>
        <taxon>Ascomycota</taxon>
        <taxon>Pezizomycotina</taxon>
        <taxon>Eurotiomycetes</taxon>
        <taxon>Chaetothyriomycetidae</taxon>
        <taxon>Chaetothyriales</taxon>
        <taxon>Cyphellophoraceae</taxon>
        <taxon>Cyphellophora</taxon>
    </lineage>
</organism>
<dbReference type="AlphaFoldDB" id="A0A0N1P0B1"/>
<name>A0A0N1P0B1_9EURO</name>
<dbReference type="PANTHER" id="PTHR35186">
    <property type="entry name" value="ANK_REP_REGION DOMAIN-CONTAINING PROTEIN"/>
    <property type="match status" value="1"/>
</dbReference>
<dbReference type="VEuPathDB" id="FungiDB:AB675_1756"/>
<keyword evidence="1" id="KW-0732">Signal</keyword>
<protein>
    <recommendedName>
        <fullName evidence="2">DUF7580 domain-containing protein</fullName>
    </recommendedName>
</protein>
<accession>A0A0N1P0B1</accession>
<feature type="chain" id="PRO_5005879488" description="DUF7580 domain-containing protein" evidence="1">
    <location>
        <begin position="21"/>
        <end position="520"/>
    </location>
</feature>
<feature type="domain" description="DUF7580" evidence="2">
    <location>
        <begin position="204"/>
        <end position="515"/>
    </location>
</feature>
<comment type="caution">
    <text evidence="3">The sequence shown here is derived from an EMBL/GenBank/DDBJ whole genome shotgun (WGS) entry which is preliminary data.</text>
</comment>
<proteinExistence type="predicted"/>
<dbReference type="EMBL" id="LFJN01000006">
    <property type="protein sequence ID" value="KPI42994.1"/>
    <property type="molecule type" value="Genomic_DNA"/>
</dbReference>
<dbReference type="PANTHER" id="PTHR35186:SF4">
    <property type="entry name" value="PRION-INHIBITION AND PROPAGATION HELO DOMAIN-CONTAINING PROTEIN"/>
    <property type="match status" value="1"/>
</dbReference>